<dbReference type="STRING" id="3659.A0A0A0L1D1"/>
<dbReference type="InterPro" id="IPR046955">
    <property type="entry name" value="PHR1-like"/>
</dbReference>
<dbReference type="Proteomes" id="UP000029981">
    <property type="component" value="Chromosome 4"/>
</dbReference>
<dbReference type="NCBIfam" id="TIGR01557">
    <property type="entry name" value="myb_SHAQKYF"/>
    <property type="match status" value="1"/>
</dbReference>
<keyword evidence="3" id="KW-0804">Transcription</keyword>
<dbReference type="AlphaFoldDB" id="A0A0A0L1D1"/>
<dbReference type="PANTHER" id="PTHR31314">
    <property type="entry name" value="MYB FAMILY TRANSCRIPTION FACTOR PHL7-LIKE"/>
    <property type="match status" value="1"/>
</dbReference>
<keyword evidence="8" id="KW-1185">Reference proteome</keyword>
<name>A0A0A0L1D1_CUCSA</name>
<reference evidence="7 8" key="3">
    <citation type="journal article" date="2010" name="BMC Genomics">
        <title>Transcriptome sequencing and comparative analysis of cucumber flowers with different sex types.</title>
        <authorList>
            <person name="Guo S."/>
            <person name="Zheng Y."/>
            <person name="Joung J.G."/>
            <person name="Liu S."/>
            <person name="Zhang Z."/>
            <person name="Crasta O.R."/>
            <person name="Sobral B.W."/>
            <person name="Xu Y."/>
            <person name="Huang S."/>
            <person name="Fei Z."/>
        </authorList>
    </citation>
    <scope>NUCLEOTIDE SEQUENCE [LARGE SCALE GENOMIC DNA]</scope>
    <source>
        <strain evidence="8">cv. 9930</strain>
    </source>
</reference>
<dbReference type="InterPro" id="IPR009057">
    <property type="entry name" value="Homeodomain-like_sf"/>
</dbReference>
<evidence type="ECO:0000259" key="6">
    <source>
        <dbReference type="PROSITE" id="PS51294"/>
    </source>
</evidence>
<evidence type="ECO:0000313" key="7">
    <source>
        <dbReference type="EMBL" id="KGN54397.1"/>
    </source>
</evidence>
<feature type="compositionally biased region" description="Polar residues" evidence="5">
    <location>
        <begin position="224"/>
        <end position="235"/>
    </location>
</feature>
<reference evidence="7 8" key="1">
    <citation type="journal article" date="2009" name="Nat. Genet.">
        <title>The genome of the cucumber, Cucumis sativus L.</title>
        <authorList>
            <person name="Huang S."/>
            <person name="Li R."/>
            <person name="Zhang Z."/>
            <person name="Li L."/>
            <person name="Gu X."/>
            <person name="Fan W."/>
            <person name="Lucas W.J."/>
            <person name="Wang X."/>
            <person name="Xie B."/>
            <person name="Ni P."/>
            <person name="Ren Y."/>
            <person name="Zhu H."/>
            <person name="Li J."/>
            <person name="Lin K."/>
            <person name="Jin W."/>
            <person name="Fei Z."/>
            <person name="Li G."/>
            <person name="Staub J."/>
            <person name="Kilian A."/>
            <person name="van der Vossen E.A."/>
            <person name="Wu Y."/>
            <person name="Guo J."/>
            <person name="He J."/>
            <person name="Jia Z."/>
            <person name="Ren Y."/>
            <person name="Tian G."/>
            <person name="Lu Y."/>
            <person name="Ruan J."/>
            <person name="Qian W."/>
            <person name="Wang M."/>
            <person name="Huang Q."/>
            <person name="Li B."/>
            <person name="Xuan Z."/>
            <person name="Cao J."/>
            <person name="Asan"/>
            <person name="Wu Z."/>
            <person name="Zhang J."/>
            <person name="Cai Q."/>
            <person name="Bai Y."/>
            <person name="Zhao B."/>
            <person name="Han Y."/>
            <person name="Li Y."/>
            <person name="Li X."/>
            <person name="Wang S."/>
            <person name="Shi Q."/>
            <person name="Liu S."/>
            <person name="Cho W.K."/>
            <person name="Kim J.Y."/>
            <person name="Xu Y."/>
            <person name="Heller-Uszynska K."/>
            <person name="Miao H."/>
            <person name="Cheng Z."/>
            <person name="Zhang S."/>
            <person name="Wu J."/>
            <person name="Yang Y."/>
            <person name="Kang H."/>
            <person name="Li M."/>
            <person name="Liang H."/>
            <person name="Ren X."/>
            <person name="Shi Z."/>
            <person name="Wen M."/>
            <person name="Jian M."/>
            <person name="Yang H."/>
            <person name="Zhang G."/>
            <person name="Yang Z."/>
            <person name="Chen R."/>
            <person name="Liu S."/>
            <person name="Li J."/>
            <person name="Ma L."/>
            <person name="Liu H."/>
            <person name="Zhou Y."/>
            <person name="Zhao J."/>
            <person name="Fang X."/>
            <person name="Li G."/>
            <person name="Fang L."/>
            <person name="Li Y."/>
            <person name="Liu D."/>
            <person name="Zheng H."/>
            <person name="Zhang Y."/>
            <person name="Qin N."/>
            <person name="Li Z."/>
            <person name="Yang G."/>
            <person name="Yang S."/>
            <person name="Bolund L."/>
            <person name="Kristiansen K."/>
            <person name="Zheng H."/>
            <person name="Li S."/>
            <person name="Zhang X."/>
            <person name="Yang H."/>
            <person name="Wang J."/>
            <person name="Sun R."/>
            <person name="Zhang B."/>
            <person name="Jiang S."/>
            <person name="Wang J."/>
            <person name="Du Y."/>
            <person name="Li S."/>
        </authorList>
    </citation>
    <scope>NUCLEOTIDE SEQUENCE [LARGE SCALE GENOMIC DNA]</scope>
    <source>
        <strain evidence="8">cv. 9930</strain>
    </source>
</reference>
<dbReference type="Gramene" id="KGN54397">
    <property type="protein sequence ID" value="KGN54397"/>
    <property type="gene ID" value="Csa_4G312300"/>
</dbReference>
<organism evidence="7 8">
    <name type="scientific">Cucumis sativus</name>
    <name type="common">Cucumber</name>
    <dbReference type="NCBI Taxonomy" id="3659"/>
    <lineage>
        <taxon>Eukaryota</taxon>
        <taxon>Viridiplantae</taxon>
        <taxon>Streptophyta</taxon>
        <taxon>Embryophyta</taxon>
        <taxon>Tracheophyta</taxon>
        <taxon>Spermatophyta</taxon>
        <taxon>Magnoliopsida</taxon>
        <taxon>eudicotyledons</taxon>
        <taxon>Gunneridae</taxon>
        <taxon>Pentapetalae</taxon>
        <taxon>rosids</taxon>
        <taxon>fabids</taxon>
        <taxon>Cucurbitales</taxon>
        <taxon>Cucurbitaceae</taxon>
        <taxon>Benincaseae</taxon>
        <taxon>Cucumis</taxon>
    </lineage>
</organism>
<dbReference type="PANTHER" id="PTHR31314:SF168">
    <property type="entry name" value="MYB-LIKE HTH TRANSCRIPTIONAL REGULATOR FAMILY PROTEIN"/>
    <property type="match status" value="1"/>
</dbReference>
<feature type="compositionally biased region" description="Low complexity" evidence="5">
    <location>
        <begin position="25"/>
        <end position="46"/>
    </location>
</feature>
<dbReference type="FunFam" id="1.10.10.60:FF:000002">
    <property type="entry name" value="Myb family transcription factor"/>
    <property type="match status" value="1"/>
</dbReference>
<feature type="compositionally biased region" description="Basic and acidic residues" evidence="5">
    <location>
        <begin position="236"/>
        <end position="246"/>
    </location>
</feature>
<dbReference type="SUPFAM" id="SSF46689">
    <property type="entry name" value="Homeodomain-like"/>
    <property type="match status" value="1"/>
</dbReference>
<dbReference type="InterPro" id="IPR006447">
    <property type="entry name" value="Myb_dom_plants"/>
</dbReference>
<evidence type="ECO:0000256" key="4">
    <source>
        <dbReference type="ARBA" id="ARBA00023242"/>
    </source>
</evidence>
<accession>A0A0A0L1D1</accession>
<feature type="region of interest" description="Disordered" evidence="5">
    <location>
        <begin position="1"/>
        <end position="64"/>
    </location>
</feature>
<dbReference type="Pfam" id="PF00249">
    <property type="entry name" value="Myb_DNA-binding"/>
    <property type="match status" value="1"/>
</dbReference>
<feature type="region of interest" description="Disordered" evidence="5">
    <location>
        <begin position="282"/>
        <end position="302"/>
    </location>
</feature>
<dbReference type="PROSITE" id="PS51294">
    <property type="entry name" value="HTH_MYB"/>
    <property type="match status" value="1"/>
</dbReference>
<dbReference type="eggNOG" id="ENOG502QUT4">
    <property type="taxonomic scope" value="Eukaryota"/>
</dbReference>
<sequence>MEVVGECSNTRSSDVDDNSNKKSENSSSSTEFGNEGSSSNSTIEENNNNDHDQHKTKPPTVRPYVRSKLPRLRWTPDLHLRFVHAVERLGGQENATPKLVLQLMNIKGLSIAHVKSHLQMYRSKKTNEPGQVVGDQRVLMAESNNGDRNIFNVSQIPMFQRYNSSYPSNLFRFGGSSWKAIENKTIQSPFMEKSASMTTLTQARSSLFSSNKSNAPEMINRNLRMSISESNTTTSKRQDEREKEDSCSEIIPQKRKRATDNGEIDLSLSLKIAPREEIKIEKRSIDQDEESAMEEEKEREISNRDEVPFKRMQLQHEELLKWVVQFGTTLS</sequence>
<dbReference type="GO" id="GO:0005634">
    <property type="term" value="C:nucleus"/>
    <property type="evidence" value="ECO:0007669"/>
    <property type="project" value="UniProtKB-SubCell"/>
</dbReference>
<reference evidence="7 8" key="4">
    <citation type="journal article" date="2011" name="BMC Genomics">
        <title>RNA-Seq improves annotation of protein-coding genes in the cucumber genome.</title>
        <authorList>
            <person name="Li Z."/>
            <person name="Zhang Z."/>
            <person name="Yan P."/>
            <person name="Huang S."/>
            <person name="Fei Z."/>
            <person name="Lin K."/>
        </authorList>
    </citation>
    <scope>NUCLEOTIDE SEQUENCE [LARGE SCALE GENOMIC DNA]</scope>
    <source>
        <strain evidence="8">cv. 9930</strain>
    </source>
</reference>
<feature type="domain" description="HTH myb-type" evidence="6">
    <location>
        <begin position="66"/>
        <end position="126"/>
    </location>
</feature>
<dbReference type="Gene3D" id="1.10.10.60">
    <property type="entry name" value="Homeodomain-like"/>
    <property type="match status" value="1"/>
</dbReference>
<dbReference type="EMBL" id="CM002925">
    <property type="protein sequence ID" value="KGN54397.1"/>
    <property type="molecule type" value="Genomic_DNA"/>
</dbReference>
<evidence type="ECO:0000256" key="3">
    <source>
        <dbReference type="ARBA" id="ARBA00023163"/>
    </source>
</evidence>
<keyword evidence="2" id="KW-0805">Transcription regulation</keyword>
<proteinExistence type="predicted"/>
<reference evidence="7 8" key="2">
    <citation type="journal article" date="2009" name="PLoS ONE">
        <title>An integrated genetic and cytogenetic map of the cucumber genome.</title>
        <authorList>
            <person name="Ren Y."/>
            <person name="Zhang Z."/>
            <person name="Liu J."/>
            <person name="Staub J.E."/>
            <person name="Han Y."/>
            <person name="Cheng Z."/>
            <person name="Li X."/>
            <person name="Lu J."/>
            <person name="Miao H."/>
            <person name="Kang H."/>
            <person name="Xie B."/>
            <person name="Gu X."/>
            <person name="Wang X."/>
            <person name="Du Y."/>
            <person name="Jin W."/>
            <person name="Huang S."/>
        </authorList>
    </citation>
    <scope>NUCLEOTIDE SEQUENCE [LARGE SCALE GENOMIC DNA]</scope>
    <source>
        <strain evidence="8">cv. 9930</strain>
    </source>
</reference>
<comment type="subcellular location">
    <subcellularLocation>
        <location evidence="1">Nucleus</location>
    </subcellularLocation>
</comment>
<protein>
    <recommendedName>
        <fullName evidence="6">HTH myb-type domain-containing protein</fullName>
    </recommendedName>
</protein>
<dbReference type="InterPro" id="IPR017930">
    <property type="entry name" value="Myb_dom"/>
</dbReference>
<evidence type="ECO:0000256" key="1">
    <source>
        <dbReference type="ARBA" id="ARBA00004123"/>
    </source>
</evidence>
<evidence type="ECO:0000256" key="2">
    <source>
        <dbReference type="ARBA" id="ARBA00023015"/>
    </source>
</evidence>
<feature type="region of interest" description="Disordered" evidence="5">
    <location>
        <begin position="224"/>
        <end position="248"/>
    </location>
</feature>
<dbReference type="GO" id="GO:0003700">
    <property type="term" value="F:DNA-binding transcription factor activity"/>
    <property type="evidence" value="ECO:0007669"/>
    <property type="project" value="InterPro"/>
</dbReference>
<keyword evidence="4" id="KW-0539">Nucleus</keyword>
<dbReference type="GO" id="GO:0003677">
    <property type="term" value="F:DNA binding"/>
    <property type="evidence" value="ECO:0007669"/>
    <property type="project" value="InterPro"/>
</dbReference>
<evidence type="ECO:0000313" key="8">
    <source>
        <dbReference type="Proteomes" id="UP000029981"/>
    </source>
</evidence>
<gene>
    <name evidence="7" type="ORF">Csa_4G312300</name>
</gene>
<evidence type="ECO:0000256" key="5">
    <source>
        <dbReference type="SAM" id="MobiDB-lite"/>
    </source>
</evidence>
<dbReference type="InterPro" id="IPR001005">
    <property type="entry name" value="SANT/Myb"/>
</dbReference>